<dbReference type="OrthoDB" id="9796523at2"/>
<dbReference type="EMBL" id="RQYT01000059">
    <property type="protein sequence ID" value="RRD47655.1"/>
    <property type="molecule type" value="Genomic_DNA"/>
</dbReference>
<name>A0A3P1WN64_9ACTN</name>
<dbReference type="Pfam" id="PF13707">
    <property type="entry name" value="RloB"/>
    <property type="match status" value="1"/>
</dbReference>
<dbReference type="Proteomes" id="UP000280935">
    <property type="component" value="Unassembled WGS sequence"/>
</dbReference>
<dbReference type="InterPro" id="IPR025591">
    <property type="entry name" value="RloB"/>
</dbReference>
<organism evidence="1 2">
    <name type="scientific">Arachnia propionica</name>
    <dbReference type="NCBI Taxonomy" id="1750"/>
    <lineage>
        <taxon>Bacteria</taxon>
        <taxon>Bacillati</taxon>
        <taxon>Actinomycetota</taxon>
        <taxon>Actinomycetes</taxon>
        <taxon>Propionibacteriales</taxon>
        <taxon>Propionibacteriaceae</taxon>
        <taxon>Arachnia</taxon>
    </lineage>
</organism>
<proteinExistence type="predicted"/>
<sequence length="182" mass="20695">MRRRRQRRERPHGLVVTEGKVTEIQYLEQLRQVLPRTAATFTACGDGTDPLRVVKRAVKERTRRDYDWVVCLVDCDEHATLEEAFALARREGVEVLVSNPCFEVWLLWHQEDWRRPGSTARQLQDRLTSLKLMKGKNLLGKFPVGNHEAARKRAKAAGTVSANCRGPNPSTALPALLDLLQS</sequence>
<protein>
    <submittedName>
        <fullName evidence="1">RloB domain-containing protein</fullName>
    </submittedName>
</protein>
<dbReference type="RefSeq" id="WP_125229199.1">
    <property type="nucleotide sequence ID" value="NZ_RQYT01000059.1"/>
</dbReference>
<dbReference type="AlphaFoldDB" id="A0A3P1WN64"/>
<evidence type="ECO:0000313" key="1">
    <source>
        <dbReference type="EMBL" id="RRD47655.1"/>
    </source>
</evidence>
<evidence type="ECO:0000313" key="2">
    <source>
        <dbReference type="Proteomes" id="UP000280935"/>
    </source>
</evidence>
<comment type="caution">
    <text evidence="1">The sequence shown here is derived from an EMBL/GenBank/DDBJ whole genome shotgun (WGS) entry which is preliminary data.</text>
</comment>
<reference evidence="1 2" key="1">
    <citation type="submission" date="2018-11" db="EMBL/GenBank/DDBJ databases">
        <title>Genomes From Bacteria Associated with the Canine Oral Cavity: a Test Case for Automated Genome-Based Taxonomic Assignment.</title>
        <authorList>
            <person name="Coil D.A."/>
            <person name="Jospin G."/>
            <person name="Darling A.E."/>
            <person name="Wallis C."/>
            <person name="Davis I.J."/>
            <person name="Harris S."/>
            <person name="Eisen J.A."/>
            <person name="Holcombe L.J."/>
            <person name="O'Flynn C."/>
        </authorList>
    </citation>
    <scope>NUCLEOTIDE SEQUENCE [LARGE SCALE GENOMIC DNA]</scope>
    <source>
        <strain evidence="1 2">OH2822_COT-296</strain>
    </source>
</reference>
<accession>A0A3P1WN64</accession>
<gene>
    <name evidence="1" type="ORF">EII35_14615</name>
</gene>